<keyword evidence="13" id="KW-0496">Mitochondrion</keyword>
<dbReference type="Pfam" id="PF01070">
    <property type="entry name" value="FMN_dh"/>
    <property type="match status" value="1"/>
</dbReference>
<comment type="cofactor">
    <cofactor evidence="1">
        <name>FMN</name>
        <dbReference type="ChEBI" id="CHEBI:58210"/>
    </cofactor>
</comment>
<dbReference type="InterPro" id="IPR001199">
    <property type="entry name" value="Cyt_B5-like_heme/steroid-bd"/>
</dbReference>
<dbReference type="CDD" id="cd02922">
    <property type="entry name" value="FCB2_FMN"/>
    <property type="match status" value="1"/>
</dbReference>
<dbReference type="PROSITE" id="PS00557">
    <property type="entry name" value="FMN_HYDROXY_ACID_DH_1"/>
    <property type="match status" value="1"/>
</dbReference>
<comment type="subunit">
    <text evidence="4">Homotetramer.</text>
</comment>
<comment type="caution">
    <text evidence="25">The sequence shown here is derived from an EMBL/GenBank/DDBJ whole genome shotgun (WGS) entry which is preliminary data.</text>
</comment>
<dbReference type="PANTHER" id="PTHR10578:SF148">
    <property type="entry name" value="L-LACTATE DEHYDROGENASE (CYTOCHROME)"/>
    <property type="match status" value="1"/>
</dbReference>
<evidence type="ECO:0000256" key="12">
    <source>
        <dbReference type="ARBA" id="ARBA00023004"/>
    </source>
</evidence>
<evidence type="ECO:0000256" key="3">
    <source>
        <dbReference type="ARBA" id="ARBA00004569"/>
    </source>
</evidence>
<protein>
    <recommendedName>
        <fullName evidence="18">L-lactate dehydrogenase (cytochrome)</fullName>
        <ecNumber evidence="17">1.1.2.3</ecNumber>
    </recommendedName>
    <alternativeName>
        <fullName evidence="20">Cytochrome b2</fullName>
    </alternativeName>
    <alternativeName>
        <fullName evidence="19">Flavocytochrome b2</fullName>
    </alternativeName>
    <alternativeName>
        <fullName evidence="21">L-lactate ferricytochrome c oxidoreductase</fullName>
    </alternativeName>
</protein>
<dbReference type="InterPro" id="IPR036400">
    <property type="entry name" value="Cyt_B5-like_heme/steroid_sf"/>
</dbReference>
<evidence type="ECO:0000256" key="20">
    <source>
        <dbReference type="ARBA" id="ARBA00078774"/>
    </source>
</evidence>
<evidence type="ECO:0000256" key="4">
    <source>
        <dbReference type="ARBA" id="ARBA00011881"/>
    </source>
</evidence>
<dbReference type="InterPro" id="IPR037458">
    <property type="entry name" value="L-MDH/L-LDH_FMN-bd"/>
</dbReference>
<evidence type="ECO:0000256" key="18">
    <source>
        <dbReference type="ARBA" id="ARBA00068515"/>
    </source>
</evidence>
<evidence type="ECO:0000256" key="16">
    <source>
        <dbReference type="ARBA" id="ARBA00061589"/>
    </source>
</evidence>
<evidence type="ECO:0000259" key="24">
    <source>
        <dbReference type="PROSITE" id="PS51349"/>
    </source>
</evidence>
<evidence type="ECO:0000256" key="9">
    <source>
        <dbReference type="ARBA" id="ARBA00022723"/>
    </source>
</evidence>
<evidence type="ECO:0000256" key="13">
    <source>
        <dbReference type="ARBA" id="ARBA00023128"/>
    </source>
</evidence>
<dbReference type="EC" id="1.1.2.3" evidence="17"/>
<evidence type="ECO:0000256" key="7">
    <source>
        <dbReference type="ARBA" id="ARBA00022630"/>
    </source>
</evidence>
<dbReference type="EMBL" id="JAGPXD010000001">
    <property type="protein sequence ID" value="KAH7374700.1"/>
    <property type="molecule type" value="Genomic_DNA"/>
</dbReference>
<accession>A0A8K0TQC4</accession>
<name>A0A8K0TQC4_9PEZI</name>
<feature type="compositionally biased region" description="Polar residues" evidence="22">
    <location>
        <begin position="81"/>
        <end position="100"/>
    </location>
</feature>
<keyword evidence="10" id="KW-0809">Transit peptide</keyword>
<dbReference type="PANTHER" id="PTHR10578">
    <property type="entry name" value="S -2-HYDROXY-ACID OXIDASE-RELATED"/>
    <property type="match status" value="1"/>
</dbReference>
<evidence type="ECO:0000256" key="10">
    <source>
        <dbReference type="ARBA" id="ARBA00022946"/>
    </source>
</evidence>
<dbReference type="InterPro" id="IPR008259">
    <property type="entry name" value="FMN_hydac_DH_AS"/>
</dbReference>
<dbReference type="OrthoDB" id="1925334at2759"/>
<evidence type="ECO:0000256" key="15">
    <source>
        <dbReference type="ARBA" id="ARBA00061137"/>
    </source>
</evidence>
<organism evidence="25 26">
    <name type="scientific">Plectosphaerella cucumerina</name>
    <dbReference type="NCBI Taxonomy" id="40658"/>
    <lineage>
        <taxon>Eukaryota</taxon>
        <taxon>Fungi</taxon>
        <taxon>Dikarya</taxon>
        <taxon>Ascomycota</taxon>
        <taxon>Pezizomycotina</taxon>
        <taxon>Sordariomycetes</taxon>
        <taxon>Hypocreomycetidae</taxon>
        <taxon>Glomerellales</taxon>
        <taxon>Plectosphaerellaceae</taxon>
        <taxon>Plectosphaerella</taxon>
    </lineage>
</organism>
<feature type="domain" description="FMN hydroxy acid dehydrogenase" evidence="24">
    <location>
        <begin position="126"/>
        <end position="482"/>
    </location>
</feature>
<evidence type="ECO:0000256" key="11">
    <source>
        <dbReference type="ARBA" id="ARBA00023002"/>
    </source>
</evidence>
<dbReference type="SMART" id="SM01117">
    <property type="entry name" value="Cyt-b5"/>
    <property type="match status" value="1"/>
</dbReference>
<evidence type="ECO:0000256" key="21">
    <source>
        <dbReference type="ARBA" id="ARBA00078938"/>
    </source>
</evidence>
<dbReference type="InterPro" id="IPR018506">
    <property type="entry name" value="Cyt_B5_heme-BS"/>
</dbReference>
<dbReference type="InterPro" id="IPR000262">
    <property type="entry name" value="FMN-dep_DH"/>
</dbReference>
<dbReference type="GO" id="GO:0006089">
    <property type="term" value="P:lactate metabolic process"/>
    <property type="evidence" value="ECO:0007669"/>
    <property type="project" value="TreeGrafter"/>
</dbReference>
<keyword evidence="8" id="KW-0288">FMN</keyword>
<sequence length="512" mass="56558">MAADSLTDSEVATHNNAESCWVIVHGKAYDMTDFLPDHPGGQQSILKYAGKDATAAYDPIHPAGTLDKHLDQKKHLGPVVQSNATETSIPSQQGRPSTEEQPLVKVDRVQLMKKEVQHPPQPANKPPLSHCLNLFDFESVARQVLNPTSWAYFSSAADDEITLQENHRAFHRVWFRPRVLVNVKQVDVSTTLLGTQSSLPFYITATALNKLAHPEGEVAFTRAAGTHNIIHMIPTLSSCSFDEIVDARRDENQVHWMQLYVNEDREVTKEIVQRAELRGCKGLFITVDNPQVGRREKDLRARQLEASQNGEEWHPEVYQGTSTFLDSTLSWDDIPWFKSITNMPIVLKGVQSVEDVLKAVEHGVAGVVLSNHGGRQLEFARSSLEVLAETMPVLRERGLQDKIEVFVDGGVRRGTDVIKALCLGARGVGIGRGLLYPLGAYGQPGVERAIELLRIEIERGLRLLGVRSVSELHAGLLTAESLLKHSGYHVDGPAEATYEALKVVAPGGKSRL</sequence>
<dbReference type="GO" id="GO:0046872">
    <property type="term" value="F:metal ion binding"/>
    <property type="evidence" value="ECO:0007669"/>
    <property type="project" value="UniProtKB-KW"/>
</dbReference>
<evidence type="ECO:0000256" key="17">
    <source>
        <dbReference type="ARBA" id="ARBA00066458"/>
    </source>
</evidence>
<keyword evidence="9" id="KW-0479">Metal-binding</keyword>
<evidence type="ECO:0000256" key="19">
    <source>
        <dbReference type="ARBA" id="ARBA00075949"/>
    </source>
</evidence>
<feature type="region of interest" description="Disordered" evidence="22">
    <location>
        <begin position="81"/>
        <end position="101"/>
    </location>
</feature>
<evidence type="ECO:0000256" key="22">
    <source>
        <dbReference type="SAM" id="MobiDB-lite"/>
    </source>
</evidence>
<dbReference type="SUPFAM" id="SSF51395">
    <property type="entry name" value="FMN-linked oxidoreductases"/>
    <property type="match status" value="1"/>
</dbReference>
<evidence type="ECO:0000313" key="25">
    <source>
        <dbReference type="EMBL" id="KAH7374700.1"/>
    </source>
</evidence>
<proteinExistence type="inferred from homology"/>
<dbReference type="AlphaFoldDB" id="A0A8K0TQC4"/>
<keyword evidence="7" id="KW-0285">Flavoprotein</keyword>
<keyword evidence="26" id="KW-1185">Reference proteome</keyword>
<dbReference type="Proteomes" id="UP000813385">
    <property type="component" value="Unassembled WGS sequence"/>
</dbReference>
<reference evidence="25" key="1">
    <citation type="journal article" date="2021" name="Nat. Commun.">
        <title>Genetic determinants of endophytism in the Arabidopsis root mycobiome.</title>
        <authorList>
            <person name="Mesny F."/>
            <person name="Miyauchi S."/>
            <person name="Thiergart T."/>
            <person name="Pickel B."/>
            <person name="Atanasova L."/>
            <person name="Karlsson M."/>
            <person name="Huettel B."/>
            <person name="Barry K.W."/>
            <person name="Haridas S."/>
            <person name="Chen C."/>
            <person name="Bauer D."/>
            <person name="Andreopoulos W."/>
            <person name="Pangilinan J."/>
            <person name="LaButti K."/>
            <person name="Riley R."/>
            <person name="Lipzen A."/>
            <person name="Clum A."/>
            <person name="Drula E."/>
            <person name="Henrissat B."/>
            <person name="Kohler A."/>
            <person name="Grigoriev I.V."/>
            <person name="Martin F.M."/>
            <person name="Hacquard S."/>
        </authorList>
    </citation>
    <scope>NUCLEOTIDE SEQUENCE</scope>
    <source>
        <strain evidence="25">MPI-CAGE-AT-0016</strain>
    </source>
</reference>
<dbReference type="FunFam" id="3.10.120.10:FF:000009">
    <property type="entry name" value="Cytochrome b2, mitochondrial, putative"/>
    <property type="match status" value="1"/>
</dbReference>
<evidence type="ECO:0000256" key="2">
    <source>
        <dbReference type="ARBA" id="ARBA00001970"/>
    </source>
</evidence>
<dbReference type="SUPFAM" id="SSF55856">
    <property type="entry name" value="Cytochrome b5-like heme/steroid binding domain"/>
    <property type="match status" value="1"/>
</dbReference>
<dbReference type="PROSITE" id="PS00191">
    <property type="entry name" value="CYTOCHROME_B5_1"/>
    <property type="match status" value="1"/>
</dbReference>
<keyword evidence="6" id="KW-0349">Heme</keyword>
<dbReference type="Gene3D" id="3.20.20.70">
    <property type="entry name" value="Aldolase class I"/>
    <property type="match status" value="1"/>
</dbReference>
<dbReference type="Pfam" id="PF00173">
    <property type="entry name" value="Cyt-b5"/>
    <property type="match status" value="1"/>
</dbReference>
<evidence type="ECO:0000259" key="23">
    <source>
        <dbReference type="PROSITE" id="PS50255"/>
    </source>
</evidence>
<evidence type="ECO:0000256" key="1">
    <source>
        <dbReference type="ARBA" id="ARBA00001917"/>
    </source>
</evidence>
<comment type="cofactor">
    <cofactor evidence="2">
        <name>heme b</name>
        <dbReference type="ChEBI" id="CHEBI:60344"/>
    </cofactor>
</comment>
<dbReference type="PRINTS" id="PR00363">
    <property type="entry name" value="CYTOCHROMEB5"/>
</dbReference>
<comment type="similarity">
    <text evidence="15">In the C-terminal section; belongs to the FMN-dependent alpha-hydroxy acid dehydrogenase family.</text>
</comment>
<feature type="domain" description="Cytochrome b5 heme-binding" evidence="23">
    <location>
        <begin position="3"/>
        <end position="80"/>
    </location>
</feature>
<keyword evidence="11" id="KW-0560">Oxidoreductase</keyword>
<dbReference type="InterPro" id="IPR013785">
    <property type="entry name" value="Aldolase_TIM"/>
</dbReference>
<dbReference type="GO" id="GO:0005758">
    <property type="term" value="C:mitochondrial intermembrane space"/>
    <property type="evidence" value="ECO:0007669"/>
    <property type="project" value="UniProtKB-SubCell"/>
</dbReference>
<dbReference type="Gene3D" id="3.10.120.10">
    <property type="entry name" value="Cytochrome b5-like heme/steroid binding domain"/>
    <property type="match status" value="1"/>
</dbReference>
<comment type="subcellular location">
    <subcellularLocation>
        <location evidence="3">Mitochondrion intermembrane space</location>
    </subcellularLocation>
</comment>
<dbReference type="FunFam" id="3.20.20.70:FF:000062">
    <property type="entry name" value="Cytochrome b2, mitochondrial, putative"/>
    <property type="match status" value="1"/>
</dbReference>
<evidence type="ECO:0000313" key="26">
    <source>
        <dbReference type="Proteomes" id="UP000813385"/>
    </source>
</evidence>
<evidence type="ECO:0000256" key="8">
    <source>
        <dbReference type="ARBA" id="ARBA00022643"/>
    </source>
</evidence>
<keyword evidence="5" id="KW-0813">Transport</keyword>
<dbReference type="GO" id="GO:0004460">
    <property type="term" value="F:L-lactate dehydrogenase (cytochrome) activity"/>
    <property type="evidence" value="ECO:0007669"/>
    <property type="project" value="UniProtKB-EC"/>
</dbReference>
<comment type="similarity">
    <text evidence="16">In the N-terminal section; belongs to the cytochrome b5 family.</text>
</comment>
<evidence type="ECO:0000256" key="14">
    <source>
        <dbReference type="ARBA" id="ARBA00052399"/>
    </source>
</evidence>
<dbReference type="GO" id="GO:0020037">
    <property type="term" value="F:heme binding"/>
    <property type="evidence" value="ECO:0007669"/>
    <property type="project" value="InterPro"/>
</dbReference>
<dbReference type="PROSITE" id="PS51349">
    <property type="entry name" value="FMN_HYDROXY_ACID_DH_2"/>
    <property type="match status" value="1"/>
</dbReference>
<gene>
    <name evidence="25" type="ORF">B0T11DRAFT_2724</name>
</gene>
<dbReference type="InterPro" id="IPR037396">
    <property type="entry name" value="FMN_HAD"/>
</dbReference>
<evidence type="ECO:0000256" key="5">
    <source>
        <dbReference type="ARBA" id="ARBA00022448"/>
    </source>
</evidence>
<keyword evidence="12" id="KW-0408">Iron</keyword>
<evidence type="ECO:0000256" key="6">
    <source>
        <dbReference type="ARBA" id="ARBA00022617"/>
    </source>
</evidence>
<comment type="catalytic activity">
    <reaction evidence="14">
        <text>(S)-lactate + 2 Fe(III)-[cytochrome c] = 2 Fe(II)-[cytochrome c] + pyruvate + 2 H(+)</text>
        <dbReference type="Rhea" id="RHEA:19909"/>
        <dbReference type="Rhea" id="RHEA-COMP:10350"/>
        <dbReference type="Rhea" id="RHEA-COMP:14399"/>
        <dbReference type="ChEBI" id="CHEBI:15361"/>
        <dbReference type="ChEBI" id="CHEBI:15378"/>
        <dbReference type="ChEBI" id="CHEBI:16651"/>
        <dbReference type="ChEBI" id="CHEBI:29033"/>
        <dbReference type="ChEBI" id="CHEBI:29034"/>
        <dbReference type="EC" id="1.1.2.3"/>
    </reaction>
    <physiologicalReaction direction="left-to-right" evidence="14">
        <dbReference type="Rhea" id="RHEA:19910"/>
    </physiologicalReaction>
</comment>
<dbReference type="PROSITE" id="PS50255">
    <property type="entry name" value="CYTOCHROME_B5_2"/>
    <property type="match status" value="1"/>
</dbReference>